<protein>
    <submittedName>
        <fullName evidence="3">Protein kinase-like protein</fullName>
    </submittedName>
</protein>
<reference evidence="3 4" key="1">
    <citation type="submission" date="2018-10" db="EMBL/GenBank/DDBJ databases">
        <title>Genomic Encyclopedia of Archaeal and Bacterial Type Strains, Phase II (KMG-II): from individual species to whole genera.</title>
        <authorList>
            <person name="Goeker M."/>
        </authorList>
    </citation>
    <scope>NUCLEOTIDE SEQUENCE [LARGE SCALE GENOMIC DNA]</scope>
    <source>
        <strain evidence="3 4">DSM 18602</strain>
    </source>
</reference>
<dbReference type="PROSITE" id="PS50011">
    <property type="entry name" value="PROTEIN_KINASE_DOM"/>
    <property type="match status" value="1"/>
</dbReference>
<feature type="domain" description="Protein kinase" evidence="2">
    <location>
        <begin position="21"/>
        <end position="335"/>
    </location>
</feature>
<dbReference type="PANTHER" id="PTHR44167:SF30">
    <property type="entry name" value="PHOSPHORYLASE KINASE"/>
    <property type="match status" value="1"/>
</dbReference>
<gene>
    <name evidence="3" type="ORF">BDD43_4341</name>
</gene>
<dbReference type="InterPro" id="IPR000719">
    <property type="entry name" value="Prot_kinase_dom"/>
</dbReference>
<dbReference type="EMBL" id="RBKU01000001">
    <property type="protein sequence ID" value="RKR84114.1"/>
    <property type="molecule type" value="Genomic_DNA"/>
</dbReference>
<dbReference type="GO" id="GO:0004674">
    <property type="term" value="F:protein serine/threonine kinase activity"/>
    <property type="evidence" value="ECO:0007669"/>
    <property type="project" value="TreeGrafter"/>
</dbReference>
<dbReference type="Pfam" id="PF00069">
    <property type="entry name" value="Pkinase"/>
    <property type="match status" value="1"/>
</dbReference>
<evidence type="ECO:0000313" key="3">
    <source>
        <dbReference type="EMBL" id="RKR84114.1"/>
    </source>
</evidence>
<sequence length="335" mass="38450">MMETAQLLSDFKQKFEDKYLILSDVPLGDGGYGAVFQAKDLYRNVIVAIKIHHNGVAPEGAVRGFAISSVINTPHVATTHTIEKYESYDQKNCRAVISQFVPGRSLKKIWAVTDEQDDATRKIVAEDYAFGLVPSLLEGLAFCHDRGYGHGDFHDGNIMVFAQDVMEQYHFHVVLIDFDNASIKGEIYCDNEPEKIAKDYRLLKRVLDNTLMDWEWFELVEILYHGYSETRLLKIAYTRVLDFLVHAKKHQLTQQGIKGFFVTLVNSPLGRGNIMPVVTAAKRIAEKRGKSLEFQYAWEDFHEEIRKAENWDADLEMTIIENSEVKRKVYSKIFD</sequence>
<dbReference type="InterPro" id="IPR017441">
    <property type="entry name" value="Protein_kinase_ATP_BS"/>
</dbReference>
<dbReference type="SMART" id="SM00220">
    <property type="entry name" value="S_TKc"/>
    <property type="match status" value="1"/>
</dbReference>
<feature type="binding site" evidence="1">
    <location>
        <position position="50"/>
    </location>
    <ligand>
        <name>ATP</name>
        <dbReference type="ChEBI" id="CHEBI:30616"/>
    </ligand>
</feature>
<keyword evidence="1" id="KW-0547">Nucleotide-binding</keyword>
<dbReference type="AlphaFoldDB" id="A0A495J6V9"/>
<keyword evidence="1" id="KW-0067">ATP-binding</keyword>
<keyword evidence="3" id="KW-0808">Transferase</keyword>
<proteinExistence type="predicted"/>
<keyword evidence="4" id="KW-1185">Reference proteome</keyword>
<dbReference type="InterPro" id="IPR011009">
    <property type="entry name" value="Kinase-like_dom_sf"/>
</dbReference>
<accession>A0A495J6V9</accession>
<evidence type="ECO:0000256" key="1">
    <source>
        <dbReference type="PROSITE-ProRule" id="PRU10141"/>
    </source>
</evidence>
<dbReference type="PANTHER" id="PTHR44167">
    <property type="entry name" value="OVARIAN-SPECIFIC SERINE/THREONINE-PROTEIN KINASE LOK-RELATED"/>
    <property type="match status" value="1"/>
</dbReference>
<evidence type="ECO:0000313" key="4">
    <source>
        <dbReference type="Proteomes" id="UP000268007"/>
    </source>
</evidence>
<evidence type="ECO:0000259" key="2">
    <source>
        <dbReference type="PROSITE" id="PS50011"/>
    </source>
</evidence>
<dbReference type="Gene3D" id="1.10.510.10">
    <property type="entry name" value="Transferase(Phosphotransferase) domain 1"/>
    <property type="match status" value="1"/>
</dbReference>
<dbReference type="OrthoDB" id="1492512at2"/>
<dbReference type="RefSeq" id="WP_121199536.1">
    <property type="nucleotide sequence ID" value="NZ_RBKU01000001.1"/>
</dbReference>
<dbReference type="Gene3D" id="3.30.200.20">
    <property type="entry name" value="Phosphorylase Kinase, domain 1"/>
    <property type="match status" value="1"/>
</dbReference>
<organism evidence="3 4">
    <name type="scientific">Mucilaginibacter gracilis</name>
    <dbReference type="NCBI Taxonomy" id="423350"/>
    <lineage>
        <taxon>Bacteria</taxon>
        <taxon>Pseudomonadati</taxon>
        <taxon>Bacteroidota</taxon>
        <taxon>Sphingobacteriia</taxon>
        <taxon>Sphingobacteriales</taxon>
        <taxon>Sphingobacteriaceae</taxon>
        <taxon>Mucilaginibacter</taxon>
    </lineage>
</organism>
<dbReference type="GO" id="GO:0005524">
    <property type="term" value="F:ATP binding"/>
    <property type="evidence" value="ECO:0007669"/>
    <property type="project" value="UniProtKB-UniRule"/>
</dbReference>
<keyword evidence="3" id="KW-0418">Kinase</keyword>
<dbReference type="SUPFAM" id="SSF56112">
    <property type="entry name" value="Protein kinase-like (PK-like)"/>
    <property type="match status" value="1"/>
</dbReference>
<dbReference type="PROSITE" id="PS00107">
    <property type="entry name" value="PROTEIN_KINASE_ATP"/>
    <property type="match status" value="1"/>
</dbReference>
<comment type="caution">
    <text evidence="3">The sequence shown here is derived from an EMBL/GenBank/DDBJ whole genome shotgun (WGS) entry which is preliminary data.</text>
</comment>
<dbReference type="Proteomes" id="UP000268007">
    <property type="component" value="Unassembled WGS sequence"/>
</dbReference>
<name>A0A495J6V9_9SPHI</name>